<evidence type="ECO:0000313" key="1">
    <source>
        <dbReference type="EMBL" id="RKS97449.1"/>
    </source>
</evidence>
<dbReference type="AlphaFoldDB" id="A0A495SCU6"/>
<proteinExistence type="predicted"/>
<gene>
    <name evidence="1" type="ORF">BCF58_1576</name>
</gene>
<name>A0A495SCU6_9FLAO</name>
<keyword evidence="2" id="KW-1185">Reference proteome</keyword>
<comment type="caution">
    <text evidence="1">The sequence shown here is derived from an EMBL/GenBank/DDBJ whole genome shotgun (WGS) entry which is preliminary data.</text>
</comment>
<organism evidence="1 2">
    <name type="scientific">Chryseobacterium defluvii</name>
    <dbReference type="NCBI Taxonomy" id="160396"/>
    <lineage>
        <taxon>Bacteria</taxon>
        <taxon>Pseudomonadati</taxon>
        <taxon>Bacteroidota</taxon>
        <taxon>Flavobacteriia</taxon>
        <taxon>Flavobacteriales</taxon>
        <taxon>Weeksellaceae</taxon>
        <taxon>Chryseobacterium group</taxon>
        <taxon>Chryseobacterium</taxon>
    </lineage>
</organism>
<dbReference type="Proteomes" id="UP000272428">
    <property type="component" value="Unassembled WGS sequence"/>
</dbReference>
<evidence type="ECO:0000313" key="2">
    <source>
        <dbReference type="Proteomes" id="UP000272428"/>
    </source>
</evidence>
<reference evidence="1 2" key="1">
    <citation type="submission" date="2018-10" db="EMBL/GenBank/DDBJ databases">
        <title>Genomic Encyclopedia of Archaeal and Bacterial Type Strains, Phase II (KMG-II): from individual species to whole genera.</title>
        <authorList>
            <person name="Goeker M."/>
        </authorList>
    </citation>
    <scope>NUCLEOTIDE SEQUENCE [LARGE SCALE GENOMIC DNA]</scope>
    <source>
        <strain evidence="1 2">DSM 14219</strain>
    </source>
</reference>
<evidence type="ECO:0008006" key="3">
    <source>
        <dbReference type="Google" id="ProtNLM"/>
    </source>
</evidence>
<dbReference type="EMBL" id="RBXB01000002">
    <property type="protein sequence ID" value="RKS97449.1"/>
    <property type="molecule type" value="Genomic_DNA"/>
</dbReference>
<protein>
    <recommendedName>
        <fullName evidence="3">Glycosyltransferase involved in cell wall biosynthesis</fullName>
    </recommendedName>
</protein>
<accession>A0A495SCU6</accession>
<sequence length="356" mass="41328">MKKIAYIEIDTHAEIAQGFMEIMQDSDEFAVDYYFSKKIKDQIREDGENIYLSDSSMILDQLKSKKYDLVIIGTVHRYFNTFLAIVQQYNSAVIAHNLNFIQTSAFRLIRNIFKEDLIYRLKLWWKEGLVSAPEVYKKAKNLLVLDQGLATENYCFLPIFYTKNENKTENAVLTVVVPGGVSQKRRDYKKILSIIKEKENDVKKDPDAKAGQMEFVFLGKAGERELKNIIALERSLKHLTVKYFSERVSAPDFESWMQKADVLWCPVQQKTEFFSQKETYGITKMTGNIGDAITYGKLAVFPGNYPSALPFIVPEHENVIEQFQELKSRNFDFHENYGKQIVQQRLEEVLKKLIST</sequence>
<dbReference type="RefSeq" id="WP_121461246.1">
    <property type="nucleotide sequence ID" value="NZ_RBXB01000002.1"/>
</dbReference>
<dbReference type="OrthoDB" id="4291430at2"/>